<dbReference type="Gene3D" id="1.10.10.10">
    <property type="entry name" value="Winged helix-like DNA-binding domain superfamily/Winged helix DNA-binding domain"/>
    <property type="match status" value="1"/>
</dbReference>
<dbReference type="GO" id="GO:0003700">
    <property type="term" value="F:DNA-binding transcription factor activity"/>
    <property type="evidence" value="ECO:0007669"/>
    <property type="project" value="InterPro"/>
</dbReference>
<proteinExistence type="inferred from homology"/>
<sequence>MSKYIHMSSSTAPFTRPSTPAAKCLHLIRLQELTSRSELVEATGLSQPTVTRAIAALTQAGFVNERTDLARANGRGRPTIPIELNDREPIHAGIAVGTGFAYIAVFDIRGRMLRCADLDLPVAHLSQDDVVQHLMAGLNRLTAGLNRPLATVGVTASGTVSEDGTVIAVNLGWDGVDLAGQMQEQFSVPVTVTSISAAIIGSEMQSSRDLTPSSIMALFADDSIGCAISTADGVHPIRVKRRELTTGGLIDHIGSPKIRTLADAVEDGSHPTRAALDERARGLGSLVAELSSEYSPDTVVVAGSAFSEDPLSTAPFARTVHKKSTTPPALRMIPTHKEIVRDIARAVALDFVLREPLAVAAS</sequence>
<dbReference type="InterPro" id="IPR036390">
    <property type="entry name" value="WH_DNA-bd_sf"/>
</dbReference>
<reference evidence="3 4" key="1">
    <citation type="submission" date="2017-06" db="EMBL/GenBank/DDBJ databases">
        <authorList>
            <consortium name="Pathogen Informatics"/>
        </authorList>
    </citation>
    <scope>NUCLEOTIDE SEQUENCE [LARGE SCALE GENOMIC DNA]</scope>
    <source>
        <strain evidence="3 4">NCTC13015</strain>
    </source>
</reference>
<dbReference type="InterPro" id="IPR000835">
    <property type="entry name" value="HTH_MarR-typ"/>
</dbReference>
<evidence type="ECO:0000256" key="1">
    <source>
        <dbReference type="ARBA" id="ARBA00006479"/>
    </source>
</evidence>
<dbReference type="EMBL" id="LT906467">
    <property type="protein sequence ID" value="SNV53168.1"/>
    <property type="molecule type" value="Genomic_DNA"/>
</dbReference>
<organism evidence="3 4">
    <name type="scientific">Corynebacterium imitans</name>
    <dbReference type="NCBI Taxonomy" id="156978"/>
    <lineage>
        <taxon>Bacteria</taxon>
        <taxon>Bacillati</taxon>
        <taxon>Actinomycetota</taxon>
        <taxon>Actinomycetes</taxon>
        <taxon>Mycobacteriales</taxon>
        <taxon>Corynebacteriaceae</taxon>
        <taxon>Corynebacterium</taxon>
    </lineage>
</organism>
<dbReference type="SUPFAM" id="SSF53067">
    <property type="entry name" value="Actin-like ATPase domain"/>
    <property type="match status" value="1"/>
</dbReference>
<dbReference type="Gene3D" id="3.30.420.40">
    <property type="match status" value="2"/>
</dbReference>
<gene>
    <name evidence="3" type="ORF">SAMEA4535761_00145</name>
</gene>
<dbReference type="AlphaFoldDB" id="A0A239Y4Q1"/>
<dbReference type="Pfam" id="PF01047">
    <property type="entry name" value="MarR"/>
    <property type="match status" value="1"/>
</dbReference>
<dbReference type="Proteomes" id="UP000215374">
    <property type="component" value="Chromosome 1"/>
</dbReference>
<feature type="domain" description="HTH marR-type" evidence="2">
    <location>
        <begin position="21"/>
        <end position="65"/>
    </location>
</feature>
<accession>A0A239Y4Q1</accession>
<dbReference type="InterPro" id="IPR011991">
    <property type="entry name" value="ArsR-like_HTH"/>
</dbReference>
<comment type="similarity">
    <text evidence="1">Belongs to the ROK (NagC/XylR) family.</text>
</comment>
<dbReference type="SUPFAM" id="SSF46785">
    <property type="entry name" value="Winged helix' DNA-binding domain"/>
    <property type="match status" value="1"/>
</dbReference>
<dbReference type="InterPro" id="IPR000600">
    <property type="entry name" value="ROK"/>
</dbReference>
<name>A0A239Y4Q1_9CORY</name>
<evidence type="ECO:0000259" key="2">
    <source>
        <dbReference type="Pfam" id="PF01047"/>
    </source>
</evidence>
<protein>
    <submittedName>
        <fullName evidence="3">Crp family regulatory protein</fullName>
    </submittedName>
</protein>
<dbReference type="PANTHER" id="PTHR18964:SF149">
    <property type="entry name" value="BIFUNCTIONAL UDP-N-ACETYLGLUCOSAMINE 2-EPIMERASE_N-ACETYLMANNOSAMINE KINASE"/>
    <property type="match status" value="1"/>
</dbReference>
<dbReference type="Pfam" id="PF00480">
    <property type="entry name" value="ROK"/>
    <property type="match status" value="1"/>
</dbReference>
<dbReference type="PANTHER" id="PTHR18964">
    <property type="entry name" value="ROK (REPRESSOR, ORF, KINASE) FAMILY"/>
    <property type="match status" value="1"/>
</dbReference>
<dbReference type="InterPro" id="IPR043129">
    <property type="entry name" value="ATPase_NBD"/>
</dbReference>
<dbReference type="CDD" id="cd00090">
    <property type="entry name" value="HTH_ARSR"/>
    <property type="match status" value="1"/>
</dbReference>
<evidence type="ECO:0000313" key="3">
    <source>
        <dbReference type="EMBL" id="SNV53168.1"/>
    </source>
</evidence>
<dbReference type="InterPro" id="IPR036388">
    <property type="entry name" value="WH-like_DNA-bd_sf"/>
</dbReference>
<evidence type="ECO:0000313" key="4">
    <source>
        <dbReference type="Proteomes" id="UP000215374"/>
    </source>
</evidence>